<keyword evidence="3" id="KW-1133">Transmembrane helix</keyword>
<dbReference type="PANTHER" id="PTHR21562">
    <property type="entry name" value="NOTUM-RELATED"/>
    <property type="match status" value="1"/>
</dbReference>
<feature type="non-terminal residue" evidence="4">
    <location>
        <position position="1"/>
    </location>
</feature>
<evidence type="ECO:0000313" key="5">
    <source>
        <dbReference type="Proteomes" id="UP000886611"/>
    </source>
</evidence>
<feature type="transmembrane region" description="Helical" evidence="3">
    <location>
        <begin position="76"/>
        <end position="98"/>
    </location>
</feature>
<reference evidence="4 5" key="1">
    <citation type="journal article" date="2021" name="Cell">
        <title>Tracing the genetic footprints of vertebrate landing in non-teleost ray-finned fishes.</title>
        <authorList>
            <person name="Bi X."/>
            <person name="Wang K."/>
            <person name="Yang L."/>
            <person name="Pan H."/>
            <person name="Jiang H."/>
            <person name="Wei Q."/>
            <person name="Fang M."/>
            <person name="Yu H."/>
            <person name="Zhu C."/>
            <person name="Cai Y."/>
            <person name="He Y."/>
            <person name="Gan X."/>
            <person name="Zeng H."/>
            <person name="Yu D."/>
            <person name="Zhu Y."/>
            <person name="Jiang H."/>
            <person name="Qiu Q."/>
            <person name="Yang H."/>
            <person name="Zhang Y.E."/>
            <person name="Wang W."/>
            <person name="Zhu M."/>
            <person name="He S."/>
            <person name="Zhang G."/>
        </authorList>
    </citation>
    <scope>NUCLEOTIDE SEQUENCE [LARGE SCALE GENOMIC DNA]</scope>
    <source>
        <strain evidence="4">Bchr_013</strain>
    </source>
</reference>
<name>A0A8X7WUT4_POLSE</name>
<dbReference type="GO" id="GO:0090090">
    <property type="term" value="P:negative regulation of canonical Wnt signaling pathway"/>
    <property type="evidence" value="ECO:0007669"/>
    <property type="project" value="TreeGrafter"/>
</dbReference>
<comment type="caution">
    <text evidence="4">The sequence shown here is derived from an EMBL/GenBank/DDBJ whole genome shotgun (WGS) entry which is preliminary data.</text>
</comment>
<feature type="region of interest" description="Disordered" evidence="2">
    <location>
        <begin position="581"/>
        <end position="601"/>
    </location>
</feature>
<evidence type="ECO:0000256" key="1">
    <source>
        <dbReference type="ARBA" id="ARBA00010213"/>
    </source>
</evidence>
<comment type="similarity">
    <text evidence="1">Belongs to the pectinacetylesterase family. Notum subfamily.</text>
</comment>
<dbReference type="EMBL" id="JAATIS010009265">
    <property type="protein sequence ID" value="KAG2455282.1"/>
    <property type="molecule type" value="Genomic_DNA"/>
</dbReference>
<keyword evidence="3" id="KW-0472">Membrane</keyword>
<accession>A0A8X7WUT4</accession>
<feature type="compositionally biased region" description="Low complexity" evidence="2">
    <location>
        <begin position="582"/>
        <end position="593"/>
    </location>
</feature>
<dbReference type="Proteomes" id="UP000886611">
    <property type="component" value="Unassembled WGS sequence"/>
</dbReference>
<evidence type="ECO:0000256" key="2">
    <source>
        <dbReference type="SAM" id="MobiDB-lite"/>
    </source>
</evidence>
<sequence length="601" mass="67016">MMDRMLRVDHAGEYGANRIYAGQMAVLRRTSTAALIELIKTFRDEEMEHHDIGLEQDAEMRSSITLSCRFMNEWQLLPWCGAFGTAEGIVSLVLWAVVFSSTREKGEGVVPANMNCIGHLVILLLLGEVASQSKRTKPGSKVPSQGRKTINPGTSDDETLAPESISGDDKKELVESQAKDPQNAAHQIPKSGDDMKLHFLKNTQVTCNDGTVAGFYYREYKGSKRWLVFLEGGWCCYNKETCDSRYKNSRRLMSSTEWPSNKKGDYAFMGSHIIREVIKDLIPKGMKQAKVIMLAGTSAGGTGVLLNIEKVSSLLEQLGAEAQVRGLVDSGWFLESKQQQANECTDATSCSPTDAIKKGLRLWNGIVPEKCRQQFKKGEEWQCFLGHKLYSSIKSPVFVVQWLFDEEQLRVENINFGSQSLTEHQWTSIQNLGRELKNSLRDVHNWMDFQVKGTSLNRALQCWDKSLQEATKNNKTPIRGCPFHLIDNCQWPQCNPTCPPLVDQRSGQEISLSQVLIGMGLDVHKLAQELKVENQLSAAGCPCGACIRVPFSSLPPSQSLPLPLHILKIILEASVEKRRAAQEAASTSTSEQTNAKCTEKE</sequence>
<dbReference type="InterPro" id="IPR004963">
    <property type="entry name" value="PAE/NOTUM"/>
</dbReference>
<dbReference type="GO" id="GO:1990699">
    <property type="term" value="F:palmitoleyl hydrolase activity"/>
    <property type="evidence" value="ECO:0007669"/>
    <property type="project" value="TreeGrafter"/>
</dbReference>
<dbReference type="InterPro" id="IPR009078">
    <property type="entry name" value="Ferritin-like_SF"/>
</dbReference>
<dbReference type="Pfam" id="PF03232">
    <property type="entry name" value="COQ7"/>
    <property type="match status" value="1"/>
</dbReference>
<dbReference type="AlphaFoldDB" id="A0A8X7WUT4"/>
<feature type="compositionally biased region" description="Polar residues" evidence="2">
    <location>
        <begin position="142"/>
        <end position="154"/>
    </location>
</feature>
<feature type="region of interest" description="Disordered" evidence="2">
    <location>
        <begin position="134"/>
        <end position="169"/>
    </location>
</feature>
<keyword evidence="5" id="KW-1185">Reference proteome</keyword>
<organism evidence="4 5">
    <name type="scientific">Polypterus senegalus</name>
    <name type="common">Senegal bichir</name>
    <dbReference type="NCBI Taxonomy" id="55291"/>
    <lineage>
        <taxon>Eukaryota</taxon>
        <taxon>Metazoa</taxon>
        <taxon>Chordata</taxon>
        <taxon>Craniata</taxon>
        <taxon>Vertebrata</taxon>
        <taxon>Euteleostomi</taxon>
        <taxon>Actinopterygii</taxon>
        <taxon>Polypteriformes</taxon>
        <taxon>Polypteridae</taxon>
        <taxon>Polypterus</taxon>
    </lineage>
</organism>
<evidence type="ECO:0000313" key="4">
    <source>
        <dbReference type="EMBL" id="KAG2455282.1"/>
    </source>
</evidence>
<gene>
    <name evidence="4" type="primary">Notum2</name>
    <name evidence="4" type="ORF">GTO96_0008012</name>
</gene>
<feature type="non-terminal residue" evidence="4">
    <location>
        <position position="601"/>
    </location>
</feature>
<dbReference type="SUPFAM" id="SSF47240">
    <property type="entry name" value="Ferritin-like"/>
    <property type="match status" value="1"/>
</dbReference>
<evidence type="ECO:0000256" key="3">
    <source>
        <dbReference type="SAM" id="Phobius"/>
    </source>
</evidence>
<dbReference type="PANTHER" id="PTHR21562:SF10">
    <property type="entry name" value="CARBOXYLESTERASE NOTUM2"/>
    <property type="match status" value="1"/>
</dbReference>
<dbReference type="Pfam" id="PF03283">
    <property type="entry name" value="PAE"/>
    <property type="match status" value="1"/>
</dbReference>
<keyword evidence="3" id="KW-0812">Transmembrane</keyword>
<proteinExistence type="inferred from homology"/>
<protein>
    <submittedName>
        <fullName evidence="4">NOTU2 Carboxylesterase</fullName>
    </submittedName>
</protein>